<dbReference type="SUPFAM" id="SSF52743">
    <property type="entry name" value="Subtilisin-like"/>
    <property type="match status" value="1"/>
</dbReference>
<dbReference type="GO" id="GO:0046872">
    <property type="term" value="F:metal ion binding"/>
    <property type="evidence" value="ECO:0007669"/>
    <property type="project" value="UniProtKB-KW"/>
</dbReference>
<keyword evidence="11" id="KW-1185">Reference proteome</keyword>
<name>A0A4Z0GNA6_9BACL</name>
<evidence type="ECO:0000256" key="4">
    <source>
        <dbReference type="ARBA" id="ARBA00022801"/>
    </source>
</evidence>
<feature type="region of interest" description="Disordered" evidence="8">
    <location>
        <begin position="1"/>
        <end position="20"/>
    </location>
</feature>
<organism evidence="10 11">
    <name type="scientific">Sporolactobacillus shoreae</name>
    <dbReference type="NCBI Taxonomy" id="1465501"/>
    <lineage>
        <taxon>Bacteria</taxon>
        <taxon>Bacillati</taxon>
        <taxon>Bacillota</taxon>
        <taxon>Bacilli</taxon>
        <taxon>Bacillales</taxon>
        <taxon>Sporolactobacillaceae</taxon>
        <taxon>Sporolactobacillus</taxon>
    </lineage>
</organism>
<comment type="caution">
    <text evidence="10">The sequence shown here is derived from an EMBL/GenBank/DDBJ whole genome shotgun (WGS) entry which is preliminary data.</text>
</comment>
<evidence type="ECO:0000256" key="2">
    <source>
        <dbReference type="ARBA" id="ARBA00022670"/>
    </source>
</evidence>
<accession>A0A4Z0GNA6</accession>
<dbReference type="Gene3D" id="3.40.50.200">
    <property type="entry name" value="Peptidase S8/S53 domain"/>
    <property type="match status" value="1"/>
</dbReference>
<dbReference type="Pfam" id="PF09286">
    <property type="entry name" value="Pro-kuma_activ"/>
    <property type="match status" value="1"/>
</dbReference>
<keyword evidence="7" id="KW-0865">Zymogen</keyword>
<evidence type="ECO:0000256" key="6">
    <source>
        <dbReference type="ARBA" id="ARBA00022837"/>
    </source>
</evidence>
<evidence type="ECO:0000256" key="8">
    <source>
        <dbReference type="SAM" id="MobiDB-lite"/>
    </source>
</evidence>
<dbReference type="GO" id="GO:0004252">
    <property type="term" value="F:serine-type endopeptidase activity"/>
    <property type="evidence" value="ECO:0007669"/>
    <property type="project" value="InterPro"/>
</dbReference>
<dbReference type="PANTHER" id="PTHR14218:SF15">
    <property type="entry name" value="TRIPEPTIDYL-PEPTIDASE 1"/>
    <property type="match status" value="1"/>
</dbReference>
<dbReference type="GO" id="GO:0008240">
    <property type="term" value="F:tripeptidyl-peptidase activity"/>
    <property type="evidence" value="ECO:0007669"/>
    <property type="project" value="TreeGrafter"/>
</dbReference>
<gene>
    <name evidence="10" type="ORF">E4665_11425</name>
</gene>
<keyword evidence="4" id="KW-0378">Hydrolase</keyword>
<feature type="compositionally biased region" description="Basic and acidic residues" evidence="8">
    <location>
        <begin position="1"/>
        <end position="14"/>
    </location>
</feature>
<dbReference type="Proteomes" id="UP000298347">
    <property type="component" value="Unassembled WGS sequence"/>
</dbReference>
<evidence type="ECO:0000313" key="10">
    <source>
        <dbReference type="EMBL" id="TGA97720.1"/>
    </source>
</evidence>
<dbReference type="InterPro" id="IPR000209">
    <property type="entry name" value="Peptidase_S8/S53_dom"/>
</dbReference>
<keyword evidence="3" id="KW-0479">Metal-binding</keyword>
<proteinExistence type="predicted"/>
<dbReference type="InterPro" id="IPR036852">
    <property type="entry name" value="Peptidase_S8/S53_dom_sf"/>
</dbReference>
<keyword evidence="6" id="KW-0106">Calcium</keyword>
<evidence type="ECO:0000256" key="3">
    <source>
        <dbReference type="ARBA" id="ARBA00022723"/>
    </source>
</evidence>
<dbReference type="InterPro" id="IPR050819">
    <property type="entry name" value="Tripeptidyl-peptidase_I"/>
</dbReference>
<dbReference type="CDD" id="cd11377">
    <property type="entry name" value="Pro-peptidase_S53"/>
    <property type="match status" value="1"/>
</dbReference>
<evidence type="ECO:0000313" key="11">
    <source>
        <dbReference type="Proteomes" id="UP000298347"/>
    </source>
</evidence>
<sequence length="534" mass="56518">MKRSDQLLDGKDGQKSSGVLLPYSERSQAADALNAGPADPEATMTVTVLLRRPAIKHLLESGNHLSREAFARSYGAKAEDIKRVETFADEHHLIVKEVNVAAGTVILSGKTAAFNETFGVHLQKYKHPHFTYHSHSEPIRIPETIAEVIENVFGLDNRPQAKTHFQIRRNIDGAVQSRQTSKSFTPPQVAQLYRFPEDSQASSQCIGIIELGGGYQSDELKNYFAELNRAMPAVVEVPVNGAGNQPTGDPNGPDGEVVLDIEVAGAVAPGAKIAVYFASNTDAGFLNAINKAVHDSVNKPSVISISWGSAESSWTQQAMKAMDRAFQDARVLGVTICSAAGDRGSADGVDDGLAHVDFPASSPNMLACGGTRLEGSGSVITNETVWNDGPDSSTGGGISQYFDLPDWQKASQVPPSANPGAKIGRGVPDVSGNADPETGYQILVDGQQTVIGGTSAVAPLWAGLIALMNHKQGHSVGFLNPTLYSSAARSALRDITQGNNDSSREANAYNARPGWDACTGLGSPDGTNLSGIFQ</sequence>
<dbReference type="SUPFAM" id="SSF54897">
    <property type="entry name" value="Protease propeptides/inhibitors"/>
    <property type="match status" value="1"/>
</dbReference>
<dbReference type="Pfam" id="PF00082">
    <property type="entry name" value="Peptidase_S8"/>
    <property type="match status" value="1"/>
</dbReference>
<evidence type="ECO:0000259" key="9">
    <source>
        <dbReference type="PROSITE" id="PS51695"/>
    </source>
</evidence>
<reference evidence="10 11" key="1">
    <citation type="journal article" date="2015" name="Int. J. Syst. Evol. Microbiol.">
        <title>Sporolactobacillus shoreae sp. nov. and Sporolactobacillus spathodeae sp. nov., two spore-forming lactic acid bacteria isolated from tree barks in Thailand.</title>
        <authorList>
            <person name="Thamacharoensuk T."/>
            <person name="Kitahara M."/>
            <person name="Ohkuma M."/>
            <person name="Thongchul N."/>
            <person name="Tanasupawat S."/>
        </authorList>
    </citation>
    <scope>NUCLEOTIDE SEQUENCE [LARGE SCALE GENOMIC DNA]</scope>
    <source>
        <strain evidence="10 11">BK92</strain>
    </source>
</reference>
<evidence type="ECO:0000256" key="5">
    <source>
        <dbReference type="ARBA" id="ARBA00022825"/>
    </source>
</evidence>
<dbReference type="CDD" id="cd04056">
    <property type="entry name" value="Peptidases_S53"/>
    <property type="match status" value="1"/>
</dbReference>
<comment type="cofactor">
    <cofactor evidence="1">
        <name>Ca(2+)</name>
        <dbReference type="ChEBI" id="CHEBI:29108"/>
    </cofactor>
</comment>
<dbReference type="SMART" id="SM00944">
    <property type="entry name" value="Pro-kuma_activ"/>
    <property type="match status" value="1"/>
</dbReference>
<feature type="domain" description="Peptidase S53" evidence="9">
    <location>
        <begin position="183"/>
        <end position="534"/>
    </location>
</feature>
<dbReference type="InterPro" id="IPR030400">
    <property type="entry name" value="Sedolisin_dom"/>
</dbReference>
<keyword evidence="5" id="KW-0720">Serine protease</keyword>
<evidence type="ECO:0000256" key="7">
    <source>
        <dbReference type="ARBA" id="ARBA00023145"/>
    </source>
</evidence>
<dbReference type="OrthoDB" id="9002785at2"/>
<keyword evidence="2" id="KW-0645">Protease</keyword>
<dbReference type="AlphaFoldDB" id="A0A4Z0GNA6"/>
<dbReference type="InterPro" id="IPR015366">
    <property type="entry name" value="S53_propep"/>
</dbReference>
<evidence type="ECO:0000256" key="1">
    <source>
        <dbReference type="ARBA" id="ARBA00001913"/>
    </source>
</evidence>
<dbReference type="PROSITE" id="PS51695">
    <property type="entry name" value="SEDOLISIN"/>
    <property type="match status" value="1"/>
</dbReference>
<protein>
    <submittedName>
        <fullName evidence="10">Peptidase S53</fullName>
    </submittedName>
</protein>
<dbReference type="PANTHER" id="PTHR14218">
    <property type="entry name" value="PROTEASE S8 TRIPEPTIDYL PEPTIDASE I CLN2"/>
    <property type="match status" value="1"/>
</dbReference>
<dbReference type="GO" id="GO:0006508">
    <property type="term" value="P:proteolysis"/>
    <property type="evidence" value="ECO:0007669"/>
    <property type="project" value="UniProtKB-KW"/>
</dbReference>
<dbReference type="EMBL" id="SRJD01000012">
    <property type="protein sequence ID" value="TGA97720.1"/>
    <property type="molecule type" value="Genomic_DNA"/>
</dbReference>